<evidence type="ECO:0000256" key="4">
    <source>
        <dbReference type="ARBA" id="ARBA00023002"/>
    </source>
</evidence>
<dbReference type="Gene3D" id="3.50.50.60">
    <property type="entry name" value="FAD/NAD(P)-binding domain"/>
    <property type="match status" value="1"/>
</dbReference>
<evidence type="ECO:0000256" key="5">
    <source>
        <dbReference type="ARBA" id="ARBA00023033"/>
    </source>
</evidence>
<gene>
    <name evidence="8" type="ORF">PEX2_073790</name>
</gene>
<dbReference type="InterPro" id="IPR002938">
    <property type="entry name" value="FAD-bd"/>
</dbReference>
<keyword evidence="2" id="KW-0285">Flavoprotein</keyword>
<protein>
    <submittedName>
        <fullName evidence="8">Monooxygenase, FAD-binding</fullName>
    </submittedName>
</protein>
<dbReference type="Pfam" id="PF01494">
    <property type="entry name" value="FAD_binding_3"/>
    <property type="match status" value="1"/>
</dbReference>
<keyword evidence="6" id="KW-0812">Transmembrane</keyword>
<evidence type="ECO:0000256" key="6">
    <source>
        <dbReference type="SAM" id="Phobius"/>
    </source>
</evidence>
<comment type="cofactor">
    <cofactor evidence="1">
        <name>FAD</name>
        <dbReference type="ChEBI" id="CHEBI:57692"/>
    </cofactor>
</comment>
<dbReference type="Pfam" id="PF13450">
    <property type="entry name" value="NAD_binding_8"/>
    <property type="match status" value="1"/>
</dbReference>
<keyword evidence="5 8" id="KW-0503">Monooxygenase</keyword>
<dbReference type="EMBL" id="JQFZ01000097">
    <property type="protein sequence ID" value="KGO59264.1"/>
    <property type="molecule type" value="Genomic_DNA"/>
</dbReference>
<sequence length="436" mass="48198">METDQSACSTTLRVAIIGGGIGGLVLAQLLCNDKRFDVTVYERGSREGEGNSLTGFRILVLPEIFESMREKMEPEVRELLSKAVGASKSYGNRVCLMDQACSVKFRNDTAVSLSAYSVSRWKLRNALLHGSRDFVKFNKSFRSYDQGENTIKAYFADGDTIECDLLVGADGAGSQIRKQLLPNSTRSDSGVTIIYFKAPFTPETEAMIPWESGGMVLTPRQSMVISYFKNPESPYGPYNLETINPDDSFLMIGLGCYSNEFHHQSKSSDKMTPEELKDECLARAREWHPLLRSLIAITVPSSVFVSYLKTQDPISPWQSGRVTMLGDAAHSMTPYLGRGATSAISDAMALAETLQSEDHALVTRLAAYETSMLQRGFAAAKSSMFVHNLVFMAGNSQWLARLRNLVLRLADWCLAHPNKLPDPFPVSYGGMAKKIT</sequence>
<dbReference type="STRING" id="27334.A0A0A2JV23"/>
<dbReference type="GeneID" id="27680069"/>
<accession>A0A0A2JV23</accession>
<dbReference type="Proteomes" id="UP000030143">
    <property type="component" value="Unassembled WGS sequence"/>
</dbReference>
<feature type="domain" description="FAD-binding" evidence="7">
    <location>
        <begin position="135"/>
        <end position="378"/>
    </location>
</feature>
<dbReference type="VEuPathDB" id="FungiDB:PEXP_076220"/>
<proteinExistence type="predicted"/>
<dbReference type="PANTHER" id="PTHR47178:SF5">
    <property type="entry name" value="FAD-BINDING DOMAIN-CONTAINING PROTEIN"/>
    <property type="match status" value="1"/>
</dbReference>
<evidence type="ECO:0000256" key="3">
    <source>
        <dbReference type="ARBA" id="ARBA00022827"/>
    </source>
</evidence>
<dbReference type="SUPFAM" id="SSF51905">
    <property type="entry name" value="FAD/NAD(P)-binding domain"/>
    <property type="match status" value="1"/>
</dbReference>
<dbReference type="GO" id="GO:0004497">
    <property type="term" value="F:monooxygenase activity"/>
    <property type="evidence" value="ECO:0007669"/>
    <property type="project" value="UniProtKB-KW"/>
</dbReference>
<organism evidence="8 9">
    <name type="scientific">Penicillium expansum</name>
    <name type="common">Blue mold rot fungus</name>
    <dbReference type="NCBI Taxonomy" id="27334"/>
    <lineage>
        <taxon>Eukaryota</taxon>
        <taxon>Fungi</taxon>
        <taxon>Dikarya</taxon>
        <taxon>Ascomycota</taxon>
        <taxon>Pezizomycotina</taxon>
        <taxon>Eurotiomycetes</taxon>
        <taxon>Eurotiomycetidae</taxon>
        <taxon>Eurotiales</taxon>
        <taxon>Aspergillaceae</taxon>
        <taxon>Penicillium</taxon>
    </lineage>
</organism>
<keyword evidence="3" id="KW-0274">FAD</keyword>
<evidence type="ECO:0000313" key="8">
    <source>
        <dbReference type="EMBL" id="KGO59264.1"/>
    </source>
</evidence>
<dbReference type="GO" id="GO:0071949">
    <property type="term" value="F:FAD binding"/>
    <property type="evidence" value="ECO:0007669"/>
    <property type="project" value="InterPro"/>
</dbReference>
<dbReference type="OrthoDB" id="47494at2759"/>
<dbReference type="AlphaFoldDB" id="A0A0A2JV23"/>
<evidence type="ECO:0000256" key="1">
    <source>
        <dbReference type="ARBA" id="ARBA00001974"/>
    </source>
</evidence>
<dbReference type="PRINTS" id="PR00420">
    <property type="entry name" value="RNGMNOXGNASE"/>
</dbReference>
<dbReference type="HOGENOM" id="CLU_009665_3_0_1"/>
<evidence type="ECO:0000256" key="2">
    <source>
        <dbReference type="ARBA" id="ARBA00022630"/>
    </source>
</evidence>
<keyword evidence="4" id="KW-0560">Oxidoreductase</keyword>
<dbReference type="PhylomeDB" id="A0A0A2JV23"/>
<name>A0A0A2JV23_PENEN</name>
<keyword evidence="6" id="KW-1133">Transmembrane helix</keyword>
<dbReference type="RefSeq" id="XP_016600473.1">
    <property type="nucleotide sequence ID" value="XM_016744649.1"/>
</dbReference>
<keyword evidence="9" id="KW-1185">Reference proteome</keyword>
<comment type="caution">
    <text evidence="8">The sequence shown here is derived from an EMBL/GenBank/DDBJ whole genome shotgun (WGS) entry which is preliminary data.</text>
</comment>
<feature type="transmembrane region" description="Helical" evidence="6">
    <location>
        <begin position="12"/>
        <end position="30"/>
    </location>
</feature>
<dbReference type="PANTHER" id="PTHR47178">
    <property type="entry name" value="MONOOXYGENASE, FAD-BINDING"/>
    <property type="match status" value="1"/>
</dbReference>
<reference evidence="8 9" key="1">
    <citation type="journal article" date="2015" name="Mol. Plant Microbe Interact.">
        <title>Genome, transcriptome, and functional analyses of Penicillium expansum provide new insights into secondary metabolism and pathogenicity.</title>
        <authorList>
            <person name="Ballester A.R."/>
            <person name="Marcet-Houben M."/>
            <person name="Levin E."/>
            <person name="Sela N."/>
            <person name="Selma-Lazaro C."/>
            <person name="Carmona L."/>
            <person name="Wisniewski M."/>
            <person name="Droby S."/>
            <person name="Gonzalez-Candelas L."/>
            <person name="Gabaldon T."/>
        </authorList>
    </citation>
    <scope>NUCLEOTIDE SEQUENCE [LARGE SCALE GENOMIC DNA]</scope>
    <source>
        <strain evidence="8 9">MD-8</strain>
    </source>
</reference>
<dbReference type="InterPro" id="IPR036188">
    <property type="entry name" value="FAD/NAD-bd_sf"/>
</dbReference>
<evidence type="ECO:0000313" key="9">
    <source>
        <dbReference type="Proteomes" id="UP000030143"/>
    </source>
</evidence>
<keyword evidence="6" id="KW-0472">Membrane</keyword>
<evidence type="ECO:0000259" key="7">
    <source>
        <dbReference type="Pfam" id="PF01494"/>
    </source>
</evidence>